<keyword evidence="2" id="KW-1185">Reference proteome</keyword>
<dbReference type="Proteomes" id="UP000324222">
    <property type="component" value="Unassembled WGS sequence"/>
</dbReference>
<sequence length="90" mass="10161">MLCTNRILEEIYEQGAEVRTKNFACPHLLLPYLLKTFRTSVLPHPFGDPQVRRIGGIAYRVIQPFLIAQKGWMIFASHSGQVDSIFAGEG</sequence>
<protein>
    <submittedName>
        <fullName evidence="1">Uncharacterized protein</fullName>
    </submittedName>
</protein>
<organism evidence="1 2">
    <name type="scientific">Portunus trituberculatus</name>
    <name type="common">Swimming crab</name>
    <name type="synonym">Neptunus trituberculatus</name>
    <dbReference type="NCBI Taxonomy" id="210409"/>
    <lineage>
        <taxon>Eukaryota</taxon>
        <taxon>Metazoa</taxon>
        <taxon>Ecdysozoa</taxon>
        <taxon>Arthropoda</taxon>
        <taxon>Crustacea</taxon>
        <taxon>Multicrustacea</taxon>
        <taxon>Malacostraca</taxon>
        <taxon>Eumalacostraca</taxon>
        <taxon>Eucarida</taxon>
        <taxon>Decapoda</taxon>
        <taxon>Pleocyemata</taxon>
        <taxon>Brachyura</taxon>
        <taxon>Eubrachyura</taxon>
        <taxon>Portunoidea</taxon>
        <taxon>Portunidae</taxon>
        <taxon>Portuninae</taxon>
        <taxon>Portunus</taxon>
    </lineage>
</organism>
<accession>A0A5B7HMQ0</accession>
<dbReference type="AlphaFoldDB" id="A0A5B7HMQ0"/>
<proteinExistence type="predicted"/>
<comment type="caution">
    <text evidence="1">The sequence shown here is derived from an EMBL/GenBank/DDBJ whole genome shotgun (WGS) entry which is preliminary data.</text>
</comment>
<gene>
    <name evidence="1" type="ORF">E2C01_065671</name>
</gene>
<evidence type="ECO:0000313" key="1">
    <source>
        <dbReference type="EMBL" id="MPC71393.1"/>
    </source>
</evidence>
<evidence type="ECO:0000313" key="2">
    <source>
        <dbReference type="Proteomes" id="UP000324222"/>
    </source>
</evidence>
<name>A0A5B7HMQ0_PORTR</name>
<dbReference type="EMBL" id="VSRR010032802">
    <property type="protein sequence ID" value="MPC71393.1"/>
    <property type="molecule type" value="Genomic_DNA"/>
</dbReference>
<reference evidence="1 2" key="1">
    <citation type="submission" date="2019-05" db="EMBL/GenBank/DDBJ databases">
        <title>Another draft genome of Portunus trituberculatus and its Hox gene families provides insights of decapod evolution.</title>
        <authorList>
            <person name="Jeong J.-H."/>
            <person name="Song I."/>
            <person name="Kim S."/>
            <person name="Choi T."/>
            <person name="Kim D."/>
            <person name="Ryu S."/>
            <person name="Kim W."/>
        </authorList>
    </citation>
    <scope>NUCLEOTIDE SEQUENCE [LARGE SCALE GENOMIC DNA]</scope>
    <source>
        <tissue evidence="1">Muscle</tissue>
    </source>
</reference>